<dbReference type="RefSeq" id="WP_195172792.1">
    <property type="nucleotide sequence ID" value="NZ_CP062983.1"/>
</dbReference>
<dbReference type="GO" id="GO:0005524">
    <property type="term" value="F:ATP binding"/>
    <property type="evidence" value="ECO:0007669"/>
    <property type="project" value="InterPro"/>
</dbReference>
<dbReference type="EMBL" id="CP062983">
    <property type="protein sequence ID" value="QPC84729.1"/>
    <property type="molecule type" value="Genomic_DNA"/>
</dbReference>
<dbReference type="SMART" id="SM00220">
    <property type="entry name" value="S_TKc"/>
    <property type="match status" value="1"/>
</dbReference>
<name>A0A7S8ED38_9CHLR</name>
<gene>
    <name evidence="4" type="ORF">G4Y79_10225</name>
</gene>
<dbReference type="InterPro" id="IPR011009">
    <property type="entry name" value="Kinase-like_dom_sf"/>
</dbReference>
<dbReference type="GO" id="GO:0004672">
    <property type="term" value="F:protein kinase activity"/>
    <property type="evidence" value="ECO:0007669"/>
    <property type="project" value="InterPro"/>
</dbReference>
<proteinExistence type="predicted"/>
<feature type="transmembrane region" description="Helical" evidence="2">
    <location>
        <begin position="1104"/>
        <end position="1127"/>
    </location>
</feature>
<protein>
    <recommendedName>
        <fullName evidence="3">Protein kinase domain-containing protein</fullName>
    </recommendedName>
</protein>
<evidence type="ECO:0000259" key="3">
    <source>
        <dbReference type="PROSITE" id="PS50011"/>
    </source>
</evidence>
<feature type="compositionally biased region" description="Low complexity" evidence="1">
    <location>
        <begin position="1211"/>
        <end position="1238"/>
    </location>
</feature>
<dbReference type="Pfam" id="PF00069">
    <property type="entry name" value="Pkinase"/>
    <property type="match status" value="1"/>
</dbReference>
<feature type="region of interest" description="Disordered" evidence="1">
    <location>
        <begin position="1211"/>
        <end position="1250"/>
    </location>
</feature>
<evidence type="ECO:0000256" key="2">
    <source>
        <dbReference type="SAM" id="Phobius"/>
    </source>
</evidence>
<keyword evidence="5" id="KW-1185">Reference proteome</keyword>
<evidence type="ECO:0000256" key="1">
    <source>
        <dbReference type="SAM" id="MobiDB-lite"/>
    </source>
</evidence>
<keyword evidence="2" id="KW-0472">Membrane</keyword>
<evidence type="ECO:0000313" key="5">
    <source>
        <dbReference type="Proteomes" id="UP000594468"/>
    </source>
</evidence>
<dbReference type="InterPro" id="IPR000719">
    <property type="entry name" value="Prot_kinase_dom"/>
</dbReference>
<keyword evidence="2" id="KW-0812">Transmembrane</keyword>
<dbReference type="Proteomes" id="UP000594468">
    <property type="component" value="Chromosome"/>
</dbReference>
<accession>A0A7S8ED38</accession>
<keyword evidence="2" id="KW-1133">Transmembrane helix</keyword>
<dbReference type="PROSITE" id="PS50011">
    <property type="entry name" value="PROTEIN_KINASE_DOM"/>
    <property type="match status" value="1"/>
</dbReference>
<sequence>MAESIFDQRYRYDYIYPRGRSGETLRATDTESGRSVVIKRPAPNDAPPIRAGQEVSIKNERQALRRLAGHPVLTELLGEGQFAVGGMAHQYIVVERAQGSIIEDEVLALAANGDRLPELEMLLIMDRLLDMLHAAHAKDIIYNDVDAKHLFWNRDTYSLKAIDWGNAVFLEGDEMTPQGISRQTDVFQVGELLYFIVTGGKRAEVPRDADNTFEVDFGDDQQRVDPQLRSIISKALHPNTRLRYPNIQALRTDLQRYREPLERSRAATLSTVGDRLKQRSLSKNELRTLRAMLEPVIAQDPGYPQAKALLANIDGRLQELAVASDLDAVKIYLQNGNWDGAVNLLAELRNKTSPNNARLVGWLSDAAQILQEERLSPVSPAVTEAIFAMYEDQPATAAAALMNADTSNDDVRAAQWRLAERISSHVTDILLLRPNLMRLRNALRQINRSGVSIGESRAVLDQIDEVLHRLDSGNSDVSGLRDGYREVVDHLIHLNRLLQTFSVSHQLSNNELPLSSLERALNAAMALADNMHVIGKQAAARPRDALNALITSRAIDAPNPIWDSVEDLLNRLYERLQMCQTYVPAADGSDLADWLRATHTTLSPFVNRLFDDMLNNMVRGLERAAEDWQHYREAVVQGNREWAESSLNDAAQQIKTLSPALQNWLNQLNNVIAGAHYIERHSVPGGIGRALADGWQAFDSGRLQDAERLGQQALEIARSEPERYAATRLRQIAQLLREWVERNGVSSVSHTQSTNTAVDRLFTEDEHATLNGFTSQMPSIETYLKAMPKGLVEIYRQRSTAALRLLFVQYVMLGALDLHEGLLIDAEFWREAAIKTLGESAQKHIAVRTLDDYMAHRKDLSEAHELLNSVMGPHMLPQLGAIKVQLENNAQARLVASGAQSLRELEEAIRLWADGDFRSAGNKLDSAVKSISEVEQAAGFTLTAYRAWLMELMSAVAELAVARREMTTLISQQQDDPNPRLRELHHELANTTQQSLNADYAATLTSWRDTYEQFLDVYTGTERRSRRLDRMNELFRALFIDRHPAYPLYRHWYAVLEASPEFPAPPTDDPMPHMDTDVEPQPIHRSATLETPAAQPRVETRRRWPLMLAGGIGIIAIIASVIGLMLLNNNGSDATVIDVTISATNEETANNPTEAMTQAPTEDFTAIALAAMDLTSTTEAAVPSEEVAATDTLAVEPTIATTQDTVTTLTATPVTASATPSTTPTEAPSATDTRQPTLSPTPLPTLPPEGLRGVQSVFDVIQNTSGDYDATVFFPQDDESWRFGAAQNMGGENIYISPTSEQLERIYGNNAAVRLRRTEATMALRTINPAVAGDEDIYFGLLLASTTDGNVAGIRISVVSDTVIDVQKVLNNETTFVNRRPIDPRTGVRLRVDREPTTGQITIYINDEPLGQPFDFLAPDAAVTPMLFVHDGGVILGITTWQITLV</sequence>
<reference evidence="4 5" key="1">
    <citation type="submission" date="2020-02" db="EMBL/GenBank/DDBJ databases">
        <authorList>
            <person name="Zheng R.K."/>
            <person name="Sun C.M."/>
        </authorList>
    </citation>
    <scope>NUCLEOTIDE SEQUENCE [LARGE SCALE GENOMIC DNA]</scope>
    <source>
        <strain evidence="5">rifampicinis</strain>
    </source>
</reference>
<evidence type="ECO:0000313" key="4">
    <source>
        <dbReference type="EMBL" id="QPC84729.1"/>
    </source>
</evidence>
<dbReference type="Gene3D" id="1.10.510.10">
    <property type="entry name" value="Transferase(Phosphotransferase) domain 1"/>
    <property type="match status" value="1"/>
</dbReference>
<dbReference type="SUPFAM" id="SSF56112">
    <property type="entry name" value="Protein kinase-like (PK-like)"/>
    <property type="match status" value="1"/>
</dbReference>
<organism evidence="4 5">
    <name type="scientific">Phototrophicus methaneseepsis</name>
    <dbReference type="NCBI Taxonomy" id="2710758"/>
    <lineage>
        <taxon>Bacteria</taxon>
        <taxon>Bacillati</taxon>
        <taxon>Chloroflexota</taxon>
        <taxon>Candidatus Thermofontia</taxon>
        <taxon>Phototrophicales</taxon>
        <taxon>Phototrophicaceae</taxon>
        <taxon>Phototrophicus</taxon>
    </lineage>
</organism>
<dbReference type="KEGG" id="pmet:G4Y79_10225"/>
<feature type="domain" description="Protein kinase" evidence="3">
    <location>
        <begin position="10"/>
        <end position="258"/>
    </location>
</feature>